<feature type="region of interest" description="Disordered" evidence="7">
    <location>
        <begin position="209"/>
        <end position="229"/>
    </location>
</feature>
<dbReference type="RefSeq" id="WP_092892068.1">
    <property type="nucleotide sequence ID" value="NZ_FOOQ01000002.1"/>
</dbReference>
<dbReference type="InterPro" id="IPR013767">
    <property type="entry name" value="PAS_fold"/>
</dbReference>
<feature type="domain" description="PAC" evidence="10">
    <location>
        <begin position="232"/>
        <end position="287"/>
    </location>
</feature>
<dbReference type="SMART" id="SM00091">
    <property type="entry name" value="PAS"/>
    <property type="match status" value="5"/>
</dbReference>
<dbReference type="InterPro" id="IPR001610">
    <property type="entry name" value="PAC"/>
</dbReference>
<dbReference type="FunFam" id="3.30.565.10:FF:000006">
    <property type="entry name" value="Sensor histidine kinase WalK"/>
    <property type="match status" value="1"/>
</dbReference>
<evidence type="ECO:0000256" key="1">
    <source>
        <dbReference type="ARBA" id="ARBA00000085"/>
    </source>
</evidence>
<keyword evidence="6" id="KW-0175">Coiled coil</keyword>
<sequence length="1020" mass="114756">MSERGDRAAVFRGDADDEGTIAQYRTLVNTVDDAIYQLDADGRFVAVNDAVVEMSGYSREQLLGAHVSLVLDDHDVERIEREIRDELASDGRLNDPYEFAIRTARGGTIPCELRASLLVEDGTFRGTVGVVRDISGREGTEGVLHDRERQLERERDLTDRIVETIPVSIVVFDRDGEVTRTNERIRDVLDIPDLSEVERAAFPPSHVALYDEDGRPVPTDERPSVRVRETKEPVEERVFRVELPNGESRWVSISATPILADDGAVDRVVTAAEDVTDLKERERRLERRRDELSAEMNEVYGRITDAFYALDDQWRFTYANEKAEELIDVSGEGLVGERIWDRFEWASDSKLRAEYETAMETQEATHFELHYPDPLDGWFEIHAYPSETGLSVYFRDITDRKERERRLEETEGEYRTLIENFPNGVVALVDENLNYTTFGGELEGDSHVRRETLEGAPLDALPPDIEAVVAPRYEAALDGESATFTSTIDGREHRFHFVPVRDTDGEIFAALGMSQDVTELKRYERHLEEAKSQLEAAAEAGAVGTWEWRVPEDRVAVGASFADLFDIDPEAARDGVPAERFLSSVHGADRERVEASIDAAMDSCGEYEAEYRVKSADGDVRWVVARGRVECDESGDPVTFPGAITDITEQKQAEEELQRTKNQLESLFRVLPVGVIVADADGRIVEANDRAKEIWGRDIFAAEGVADYERYPIWWADTGDPVAPAEMTMTRVLDGQEVTDPDVFEIESAGGERRIVATLGMPVPNEEGDVTHGVVTMTDISDRREYRRKLEESNERLEQFAYAASHDLQEPLRMITSYLSLIERRYGDALGEDGAEFLEFAVDGAERMREMIDALLTYSRVETEGDPFEPVDLAAVLAETRDDLQMRIEETDAEITSEELPRVRGDASQLRQVFQNLLDNAIEYSGDGPPRVDITAEREGAYWRVSVSDEGIGIDPEHTDRVFEVFQRLHTRDEHDGTGIGLSLCRRIVERHGGTVRVDSEPGEGATFSFTLPAASDEQS</sequence>
<dbReference type="InterPro" id="IPR005467">
    <property type="entry name" value="His_kinase_dom"/>
</dbReference>
<dbReference type="STRING" id="553467.SAMN04488063_2182"/>
<feature type="coiled-coil region" evidence="6">
    <location>
        <begin position="513"/>
        <end position="540"/>
    </location>
</feature>
<dbReference type="SUPFAM" id="SSF55785">
    <property type="entry name" value="PYP-like sensor domain (PAS domain)"/>
    <property type="match status" value="6"/>
</dbReference>
<dbReference type="GO" id="GO:0000155">
    <property type="term" value="F:phosphorelay sensor kinase activity"/>
    <property type="evidence" value="ECO:0007669"/>
    <property type="project" value="InterPro"/>
</dbReference>
<feature type="domain" description="PAS" evidence="9">
    <location>
        <begin position="292"/>
        <end position="362"/>
    </location>
</feature>
<dbReference type="PANTHER" id="PTHR43304">
    <property type="entry name" value="PHYTOCHROME-LIKE PROTEIN CPH1"/>
    <property type="match status" value="1"/>
</dbReference>
<dbReference type="EMBL" id="FOOQ01000002">
    <property type="protein sequence ID" value="SFG48043.1"/>
    <property type="molecule type" value="Genomic_DNA"/>
</dbReference>
<evidence type="ECO:0000259" key="8">
    <source>
        <dbReference type="PROSITE" id="PS50109"/>
    </source>
</evidence>
<feature type="compositionally biased region" description="Basic and acidic residues" evidence="7">
    <location>
        <begin position="212"/>
        <end position="229"/>
    </location>
</feature>
<feature type="domain" description="Histidine kinase" evidence="8">
    <location>
        <begin position="803"/>
        <end position="1016"/>
    </location>
</feature>
<feature type="domain" description="PAS" evidence="9">
    <location>
        <begin position="660"/>
        <end position="696"/>
    </location>
</feature>
<dbReference type="Gene3D" id="3.30.450.20">
    <property type="entry name" value="PAS domain"/>
    <property type="match status" value="6"/>
</dbReference>
<dbReference type="InterPro" id="IPR003594">
    <property type="entry name" value="HATPase_dom"/>
</dbReference>
<dbReference type="Proteomes" id="UP000198876">
    <property type="component" value="Unassembled WGS sequence"/>
</dbReference>
<keyword evidence="5" id="KW-0418">Kinase</keyword>
<evidence type="ECO:0000313" key="11">
    <source>
        <dbReference type="EMBL" id="SFG48043.1"/>
    </source>
</evidence>
<evidence type="ECO:0000256" key="4">
    <source>
        <dbReference type="ARBA" id="ARBA00022679"/>
    </source>
</evidence>
<dbReference type="GO" id="GO:0006355">
    <property type="term" value="P:regulation of DNA-templated transcription"/>
    <property type="evidence" value="ECO:0007669"/>
    <property type="project" value="InterPro"/>
</dbReference>
<name>A0A1I2S6T2_9EURY</name>
<dbReference type="InterPro" id="IPR036890">
    <property type="entry name" value="HATPase_C_sf"/>
</dbReference>
<dbReference type="InterPro" id="IPR013655">
    <property type="entry name" value="PAS_fold_3"/>
</dbReference>
<dbReference type="SUPFAM" id="SSF47384">
    <property type="entry name" value="Homodimeric domain of signal transducing histidine kinase"/>
    <property type="match status" value="1"/>
</dbReference>
<feature type="region of interest" description="Disordered" evidence="7">
    <location>
        <begin position="1001"/>
        <end position="1020"/>
    </location>
</feature>
<dbReference type="SMART" id="SM00086">
    <property type="entry name" value="PAC"/>
    <property type="match status" value="5"/>
</dbReference>
<dbReference type="InterPro" id="IPR004358">
    <property type="entry name" value="Sig_transdc_His_kin-like_C"/>
</dbReference>
<dbReference type="Gene3D" id="2.10.70.100">
    <property type="match status" value="1"/>
</dbReference>
<dbReference type="Pfam" id="PF02518">
    <property type="entry name" value="HATPase_c"/>
    <property type="match status" value="1"/>
</dbReference>
<evidence type="ECO:0000256" key="7">
    <source>
        <dbReference type="SAM" id="MobiDB-lite"/>
    </source>
</evidence>
<keyword evidence="4" id="KW-0808">Transferase</keyword>
<dbReference type="InterPro" id="IPR036097">
    <property type="entry name" value="HisK_dim/P_sf"/>
</dbReference>
<keyword evidence="12" id="KW-1185">Reference proteome</keyword>
<feature type="domain" description="PAC" evidence="10">
    <location>
        <begin position="739"/>
        <end position="792"/>
    </location>
</feature>
<dbReference type="PROSITE" id="PS50109">
    <property type="entry name" value="HIS_KIN"/>
    <property type="match status" value="1"/>
</dbReference>
<dbReference type="Pfam" id="PF00989">
    <property type="entry name" value="PAS"/>
    <property type="match status" value="1"/>
</dbReference>
<organism evidence="11 12">
    <name type="scientific">Halopelagius inordinatus</name>
    <dbReference type="NCBI Taxonomy" id="553467"/>
    <lineage>
        <taxon>Archaea</taxon>
        <taxon>Methanobacteriati</taxon>
        <taxon>Methanobacteriota</taxon>
        <taxon>Stenosarchaea group</taxon>
        <taxon>Halobacteria</taxon>
        <taxon>Halobacteriales</taxon>
        <taxon>Haloferacaceae</taxon>
    </lineage>
</organism>
<dbReference type="EC" id="2.7.13.3" evidence="2"/>
<dbReference type="PROSITE" id="PS50113">
    <property type="entry name" value="PAC"/>
    <property type="match status" value="4"/>
</dbReference>
<dbReference type="PRINTS" id="PR00344">
    <property type="entry name" value="BCTRLSENSOR"/>
</dbReference>
<comment type="catalytic activity">
    <reaction evidence="1">
        <text>ATP + protein L-histidine = ADP + protein N-phospho-L-histidine.</text>
        <dbReference type="EC" id="2.7.13.3"/>
    </reaction>
</comment>
<dbReference type="Pfam" id="PF00512">
    <property type="entry name" value="HisKA"/>
    <property type="match status" value="1"/>
</dbReference>
<evidence type="ECO:0000256" key="3">
    <source>
        <dbReference type="ARBA" id="ARBA00022553"/>
    </source>
</evidence>
<evidence type="ECO:0000256" key="2">
    <source>
        <dbReference type="ARBA" id="ARBA00012438"/>
    </source>
</evidence>
<dbReference type="PANTHER" id="PTHR43304:SF1">
    <property type="entry name" value="PAC DOMAIN-CONTAINING PROTEIN"/>
    <property type="match status" value="1"/>
</dbReference>
<dbReference type="InterPro" id="IPR035965">
    <property type="entry name" value="PAS-like_dom_sf"/>
</dbReference>
<feature type="domain" description="PAS" evidence="9">
    <location>
        <begin position="20"/>
        <end position="90"/>
    </location>
</feature>
<dbReference type="InterPro" id="IPR052162">
    <property type="entry name" value="Sensor_kinase/Photoreceptor"/>
</dbReference>
<dbReference type="Pfam" id="PF08447">
    <property type="entry name" value="PAS_3"/>
    <property type="match status" value="1"/>
</dbReference>
<evidence type="ECO:0000256" key="6">
    <source>
        <dbReference type="SAM" id="Coils"/>
    </source>
</evidence>
<proteinExistence type="predicted"/>
<protein>
    <recommendedName>
        <fullName evidence="2">histidine kinase</fullName>
        <ecNumber evidence="2">2.7.13.3</ecNumber>
    </recommendedName>
</protein>
<dbReference type="InterPro" id="IPR013656">
    <property type="entry name" value="PAS_4"/>
</dbReference>
<dbReference type="NCBIfam" id="TIGR00229">
    <property type="entry name" value="sensory_box"/>
    <property type="match status" value="5"/>
</dbReference>
<evidence type="ECO:0000313" key="12">
    <source>
        <dbReference type="Proteomes" id="UP000198876"/>
    </source>
</evidence>
<gene>
    <name evidence="11" type="ORF">SAMN04488063_2182</name>
</gene>
<evidence type="ECO:0000259" key="9">
    <source>
        <dbReference type="PROSITE" id="PS50112"/>
    </source>
</evidence>
<dbReference type="Pfam" id="PF08448">
    <property type="entry name" value="PAS_4"/>
    <property type="match status" value="4"/>
</dbReference>
<dbReference type="OrthoDB" id="8127at2157"/>
<evidence type="ECO:0000259" key="10">
    <source>
        <dbReference type="PROSITE" id="PS50113"/>
    </source>
</evidence>
<dbReference type="InterPro" id="IPR003661">
    <property type="entry name" value="HisK_dim/P_dom"/>
</dbReference>
<reference evidence="12" key="1">
    <citation type="submission" date="2016-10" db="EMBL/GenBank/DDBJ databases">
        <authorList>
            <person name="Varghese N."/>
            <person name="Submissions S."/>
        </authorList>
    </citation>
    <scope>NUCLEOTIDE SEQUENCE [LARGE SCALE GENOMIC DNA]</scope>
    <source>
        <strain evidence="12">CGMCC 1.7739</strain>
    </source>
</reference>
<dbReference type="SMART" id="SM00388">
    <property type="entry name" value="HisKA"/>
    <property type="match status" value="1"/>
</dbReference>
<accession>A0A1I2S6T2</accession>
<dbReference type="AlphaFoldDB" id="A0A1I2S6T2"/>
<dbReference type="PROSITE" id="PS50112">
    <property type="entry name" value="PAS"/>
    <property type="match status" value="3"/>
</dbReference>
<dbReference type="CDD" id="cd00082">
    <property type="entry name" value="HisKA"/>
    <property type="match status" value="1"/>
</dbReference>
<feature type="domain" description="PAC" evidence="10">
    <location>
        <begin position="607"/>
        <end position="659"/>
    </location>
</feature>
<dbReference type="Gene3D" id="1.10.287.130">
    <property type="match status" value="1"/>
</dbReference>
<feature type="coiled-coil region" evidence="6">
    <location>
        <begin position="268"/>
        <end position="302"/>
    </location>
</feature>
<dbReference type="Gene3D" id="3.30.565.10">
    <property type="entry name" value="Histidine kinase-like ATPase, C-terminal domain"/>
    <property type="match status" value="1"/>
</dbReference>
<dbReference type="InterPro" id="IPR000700">
    <property type="entry name" value="PAS-assoc_C"/>
</dbReference>
<feature type="domain" description="PAC" evidence="10">
    <location>
        <begin position="477"/>
        <end position="529"/>
    </location>
</feature>
<evidence type="ECO:0000256" key="5">
    <source>
        <dbReference type="ARBA" id="ARBA00022777"/>
    </source>
</evidence>
<dbReference type="CDD" id="cd00130">
    <property type="entry name" value="PAS"/>
    <property type="match status" value="5"/>
</dbReference>
<keyword evidence="3" id="KW-0597">Phosphoprotein</keyword>
<dbReference type="InterPro" id="IPR000014">
    <property type="entry name" value="PAS"/>
</dbReference>
<dbReference type="SUPFAM" id="SSF55874">
    <property type="entry name" value="ATPase domain of HSP90 chaperone/DNA topoisomerase II/histidine kinase"/>
    <property type="match status" value="1"/>
</dbReference>
<dbReference type="SMART" id="SM00387">
    <property type="entry name" value="HATPase_c"/>
    <property type="match status" value="1"/>
</dbReference>